<keyword evidence="1" id="KW-0378">Hydrolase</keyword>
<evidence type="ECO:0000313" key="3">
    <source>
        <dbReference type="EMBL" id="MFC5970434.1"/>
    </source>
</evidence>
<feature type="domain" description="Metallo-beta-lactamase" evidence="2">
    <location>
        <begin position="12"/>
        <end position="219"/>
    </location>
</feature>
<dbReference type="PANTHER" id="PTHR43546">
    <property type="entry name" value="UPF0173 METAL-DEPENDENT HYDROLASE MJ1163-RELATED"/>
    <property type="match status" value="1"/>
</dbReference>
<dbReference type="SMART" id="SM00849">
    <property type="entry name" value="Lactamase_B"/>
    <property type="match status" value="1"/>
</dbReference>
<accession>A0ABD5RIR6</accession>
<dbReference type="InterPro" id="IPR001279">
    <property type="entry name" value="Metallo-B-lactamas"/>
</dbReference>
<protein>
    <submittedName>
        <fullName evidence="3">MBL fold metallo-hydrolase</fullName>
    </submittedName>
</protein>
<dbReference type="EMBL" id="JBHSQH010000001">
    <property type="protein sequence ID" value="MFC5970434.1"/>
    <property type="molecule type" value="Genomic_DNA"/>
</dbReference>
<dbReference type="Pfam" id="PF12706">
    <property type="entry name" value="Lactamase_B_2"/>
    <property type="match status" value="1"/>
</dbReference>
<dbReference type="AlphaFoldDB" id="A0ABD5RIR6"/>
<dbReference type="InterPro" id="IPR036866">
    <property type="entry name" value="RibonucZ/Hydroxyglut_hydro"/>
</dbReference>
<dbReference type="RefSeq" id="WP_379750522.1">
    <property type="nucleotide sequence ID" value="NZ_JALLGW010000002.1"/>
</dbReference>
<sequence length="257" mass="28042">MRDESMASVTLVRHATLLLDVDGTRLLVDPMLSDAGANPPIEGSSNDRRNPLVDLPADTDWDGEFEDVDAMVVTHLHQDHLDDPARERFGDADLPVFCQPEDESSLAETFDDVRVVEEEASFDGLTLTRTPARHGHGEWAERMAPVCGFVVGTDDERVYLAGDTVWYDAVEATLDDHDPTAVVVNAGAAQFTESRPITMAAEDVAEVCDHTDAPIVAVHMEAINHCLLTRDDLTDALAEADHAEQVTIPDDGETVEL</sequence>
<dbReference type="InterPro" id="IPR050114">
    <property type="entry name" value="UPF0173_UPF0282_UlaG_hydrolase"/>
</dbReference>
<dbReference type="PANTHER" id="PTHR43546:SF9">
    <property type="entry name" value="L-ASCORBATE-6-PHOSPHATE LACTONASE ULAG-RELATED"/>
    <property type="match status" value="1"/>
</dbReference>
<reference evidence="3 4" key="1">
    <citation type="journal article" date="2019" name="Int. J. Syst. Evol. Microbiol.">
        <title>The Global Catalogue of Microorganisms (GCM) 10K type strain sequencing project: providing services to taxonomists for standard genome sequencing and annotation.</title>
        <authorList>
            <consortium name="The Broad Institute Genomics Platform"/>
            <consortium name="The Broad Institute Genome Sequencing Center for Infectious Disease"/>
            <person name="Wu L."/>
            <person name="Ma J."/>
        </authorList>
    </citation>
    <scope>NUCLEOTIDE SEQUENCE [LARGE SCALE GENOMIC DNA]</scope>
    <source>
        <strain evidence="3 4">CGMCC 1.12543</strain>
    </source>
</reference>
<dbReference type="Proteomes" id="UP001596099">
    <property type="component" value="Unassembled WGS sequence"/>
</dbReference>
<dbReference type="GO" id="GO:0016787">
    <property type="term" value="F:hydrolase activity"/>
    <property type="evidence" value="ECO:0007669"/>
    <property type="project" value="UniProtKB-KW"/>
</dbReference>
<evidence type="ECO:0000256" key="1">
    <source>
        <dbReference type="ARBA" id="ARBA00022801"/>
    </source>
</evidence>
<gene>
    <name evidence="3" type="ORF">ACFPYI_03745</name>
</gene>
<organism evidence="3 4">
    <name type="scientific">Halomarina salina</name>
    <dbReference type="NCBI Taxonomy" id="1872699"/>
    <lineage>
        <taxon>Archaea</taxon>
        <taxon>Methanobacteriati</taxon>
        <taxon>Methanobacteriota</taxon>
        <taxon>Stenosarchaea group</taxon>
        <taxon>Halobacteria</taxon>
        <taxon>Halobacteriales</taxon>
        <taxon>Natronomonadaceae</taxon>
        <taxon>Halomarina</taxon>
    </lineage>
</organism>
<dbReference type="SUPFAM" id="SSF56281">
    <property type="entry name" value="Metallo-hydrolase/oxidoreductase"/>
    <property type="match status" value="1"/>
</dbReference>
<comment type="caution">
    <text evidence="3">The sequence shown here is derived from an EMBL/GenBank/DDBJ whole genome shotgun (WGS) entry which is preliminary data.</text>
</comment>
<proteinExistence type="predicted"/>
<evidence type="ECO:0000313" key="4">
    <source>
        <dbReference type="Proteomes" id="UP001596099"/>
    </source>
</evidence>
<keyword evidence="4" id="KW-1185">Reference proteome</keyword>
<evidence type="ECO:0000259" key="2">
    <source>
        <dbReference type="SMART" id="SM00849"/>
    </source>
</evidence>
<dbReference type="Gene3D" id="3.60.15.10">
    <property type="entry name" value="Ribonuclease Z/Hydroxyacylglutathione hydrolase-like"/>
    <property type="match status" value="1"/>
</dbReference>
<name>A0ABD5RIR6_9EURY</name>